<dbReference type="HOGENOM" id="CLU_050021_0_0_6"/>
<proteinExistence type="predicted"/>
<dbReference type="Gene3D" id="3.30.70.1900">
    <property type="match status" value="1"/>
</dbReference>
<dbReference type="KEGG" id="vvy:VVA1535"/>
<evidence type="ECO:0000259" key="1">
    <source>
        <dbReference type="Pfam" id="PF10040"/>
    </source>
</evidence>
<protein>
    <recommendedName>
        <fullName evidence="1">CRISPR-associated protein Cas6 C-terminal domain-containing protein</fullName>
    </recommendedName>
</protein>
<feature type="domain" description="CRISPR-associated protein Cas6 C-terminal" evidence="1">
    <location>
        <begin position="165"/>
        <end position="292"/>
    </location>
</feature>
<dbReference type="PATRIC" id="fig|196600.6.peg.4669"/>
<evidence type="ECO:0000313" key="3">
    <source>
        <dbReference type="Proteomes" id="UP000002675"/>
    </source>
</evidence>
<dbReference type="Pfam" id="PF10040">
    <property type="entry name" value="CRISPR_Cas6"/>
    <property type="match status" value="1"/>
</dbReference>
<reference evidence="2 3" key="1">
    <citation type="journal article" date="2003" name="Genome Res.">
        <title>Comparative genome analysis of Vibrio vulnificus, a marine pathogen.</title>
        <authorList>
            <person name="Chen C.Y."/>
            <person name="Wu K.M."/>
            <person name="Chang Y.C."/>
            <person name="Chang C.H."/>
            <person name="Tsai H.C."/>
            <person name="Liao T.L."/>
            <person name="Liu Y.M."/>
            <person name="Chen H.J."/>
            <person name="Shen A.B."/>
            <person name="Li J.C."/>
            <person name="Su T.L."/>
            <person name="Shao C.P."/>
            <person name="Lee C.T."/>
            <person name="Hor L.I."/>
            <person name="Tsai S.F."/>
        </authorList>
    </citation>
    <scope>NUCLEOTIDE SEQUENCE [LARGE SCALE GENOMIC DNA]</scope>
    <source>
        <strain evidence="2 3">YJ016</strain>
    </source>
</reference>
<dbReference type="InterPro" id="IPR019267">
    <property type="entry name" value="CRISPR-assoc_Cas6_C"/>
</dbReference>
<evidence type="ECO:0000313" key="2">
    <source>
        <dbReference type="EMBL" id="BAC97561.1"/>
    </source>
</evidence>
<dbReference type="EMBL" id="BA000038">
    <property type="protein sequence ID" value="BAC97561.1"/>
    <property type="molecule type" value="Genomic_DNA"/>
</dbReference>
<name>Q7MC52_VIBVY</name>
<sequence length="296" mass="33769">MMVLNELASRFELVRFRVSLLLKEDTQLPEFKGSMWHGWFGQVLKAYDGTVYHICFGHFEERQPKPYVVCPVGDNKCHWRKGELIQVEISLFGQACELAHRVVDAIIASTNNPNIGIGGRKVSYQLVSVASVTPEGLKAGLYKTWLSDWAAGSFHHSSTPQELAMQFITPTRIKHHGQLVRYEVPNVGFWINHIIRRLVLLSQFWVLDNEHLVDTIYQEALSLTPPHLDNTESSVLWEDWKRYSKSSHEFQPFGGLVGHVSFFGELHSLVPYFKVGEQLQIGGKTTFGLGRYQLIC</sequence>
<dbReference type="Proteomes" id="UP000002675">
    <property type="component" value="Chromosome II"/>
</dbReference>
<gene>
    <name evidence="2" type="ordered locus">VVA1535</name>
</gene>
<dbReference type="AlphaFoldDB" id="Q7MC52"/>
<accession>Q7MC52</accession>
<dbReference type="RefSeq" id="WP_011152741.1">
    <property type="nucleotide sequence ID" value="NC_005140.1"/>
</dbReference>
<organism evidence="2 3">
    <name type="scientific">Vibrio vulnificus (strain YJ016)</name>
    <dbReference type="NCBI Taxonomy" id="196600"/>
    <lineage>
        <taxon>Bacteria</taxon>
        <taxon>Pseudomonadati</taxon>
        <taxon>Pseudomonadota</taxon>
        <taxon>Gammaproteobacteria</taxon>
        <taxon>Vibrionales</taxon>
        <taxon>Vibrionaceae</taxon>
        <taxon>Vibrio</taxon>
    </lineage>
</organism>